<dbReference type="Proteomes" id="UP000256970">
    <property type="component" value="Unassembled WGS sequence"/>
</dbReference>
<reference evidence="9 10" key="1">
    <citation type="submission" date="2016-10" db="EMBL/GenBank/DDBJ databases">
        <authorList>
            <person name="Cai Z."/>
        </authorList>
    </citation>
    <scope>NUCLEOTIDE SEQUENCE [LARGE SCALE GENOMIC DNA]</scope>
</reference>
<feature type="region of interest" description="Disordered" evidence="8">
    <location>
        <begin position="103"/>
        <end position="124"/>
    </location>
</feature>
<dbReference type="GO" id="GO:0006796">
    <property type="term" value="P:phosphate-containing compound metabolic process"/>
    <property type="evidence" value="ECO:0007669"/>
    <property type="project" value="InterPro"/>
</dbReference>
<dbReference type="GO" id="GO:0000287">
    <property type="term" value="F:magnesium ion binding"/>
    <property type="evidence" value="ECO:0007669"/>
    <property type="project" value="InterPro"/>
</dbReference>
<dbReference type="EMBL" id="FNXT01000225">
    <property type="protein sequence ID" value="SZX62398.1"/>
    <property type="molecule type" value="Genomic_DNA"/>
</dbReference>
<comment type="cofactor">
    <cofactor evidence="1">
        <name>Mg(2+)</name>
        <dbReference type="ChEBI" id="CHEBI:18420"/>
    </cofactor>
</comment>
<evidence type="ECO:0000256" key="7">
    <source>
        <dbReference type="ARBA" id="ARBA00047820"/>
    </source>
</evidence>
<evidence type="ECO:0000256" key="2">
    <source>
        <dbReference type="ARBA" id="ARBA00006220"/>
    </source>
</evidence>
<dbReference type="EC" id="3.6.1.1" evidence="3"/>
<comment type="similarity">
    <text evidence="2">Belongs to the PPase family.</text>
</comment>
<gene>
    <name evidence="9" type="ORF">BQ4739_LOCUS2990</name>
</gene>
<dbReference type="PROSITE" id="PS00387">
    <property type="entry name" value="PPASE"/>
    <property type="match status" value="1"/>
</dbReference>
<dbReference type="InterPro" id="IPR036649">
    <property type="entry name" value="Pyrophosphatase_sf"/>
</dbReference>
<evidence type="ECO:0000256" key="6">
    <source>
        <dbReference type="ARBA" id="ARBA00022842"/>
    </source>
</evidence>
<dbReference type="PANTHER" id="PTHR10286">
    <property type="entry name" value="INORGANIC PYROPHOSPHATASE"/>
    <property type="match status" value="1"/>
</dbReference>
<evidence type="ECO:0000256" key="1">
    <source>
        <dbReference type="ARBA" id="ARBA00001946"/>
    </source>
</evidence>
<organism evidence="9 10">
    <name type="scientific">Tetradesmus obliquus</name>
    <name type="common">Green alga</name>
    <name type="synonym">Acutodesmus obliquus</name>
    <dbReference type="NCBI Taxonomy" id="3088"/>
    <lineage>
        <taxon>Eukaryota</taxon>
        <taxon>Viridiplantae</taxon>
        <taxon>Chlorophyta</taxon>
        <taxon>core chlorophytes</taxon>
        <taxon>Chlorophyceae</taxon>
        <taxon>CS clade</taxon>
        <taxon>Sphaeropleales</taxon>
        <taxon>Scenedesmaceae</taxon>
        <taxon>Tetradesmus</taxon>
    </lineage>
</organism>
<keyword evidence="10" id="KW-1185">Reference proteome</keyword>
<dbReference type="SUPFAM" id="SSF50324">
    <property type="entry name" value="Inorganic pyrophosphatase"/>
    <property type="match status" value="3"/>
</dbReference>
<dbReference type="Pfam" id="PF00719">
    <property type="entry name" value="Pyrophosphatase"/>
    <property type="match status" value="1"/>
</dbReference>
<evidence type="ECO:0000313" key="10">
    <source>
        <dbReference type="Proteomes" id="UP000256970"/>
    </source>
</evidence>
<evidence type="ECO:0000256" key="8">
    <source>
        <dbReference type="SAM" id="MobiDB-lite"/>
    </source>
</evidence>
<dbReference type="STRING" id="3088.A0A383VA06"/>
<dbReference type="Gene3D" id="3.90.80.10">
    <property type="entry name" value="Inorganic pyrophosphatase"/>
    <property type="match status" value="3"/>
</dbReference>
<keyword evidence="4" id="KW-0479">Metal-binding</keyword>
<proteinExistence type="inferred from homology"/>
<name>A0A383VA06_TETOB</name>
<dbReference type="GO" id="GO:0005737">
    <property type="term" value="C:cytoplasm"/>
    <property type="evidence" value="ECO:0007669"/>
    <property type="project" value="InterPro"/>
</dbReference>
<evidence type="ECO:0000256" key="3">
    <source>
        <dbReference type="ARBA" id="ARBA00012146"/>
    </source>
</evidence>
<evidence type="ECO:0000313" key="9">
    <source>
        <dbReference type="EMBL" id="SZX62398.1"/>
    </source>
</evidence>
<keyword evidence="6" id="KW-0460">Magnesium</keyword>
<protein>
    <recommendedName>
        <fullName evidence="3">inorganic diphosphatase</fullName>
        <ecNumber evidence="3">3.6.1.1</ecNumber>
    </recommendedName>
</protein>
<dbReference type="CDD" id="cd00412">
    <property type="entry name" value="pyrophosphatase"/>
    <property type="match status" value="1"/>
</dbReference>
<keyword evidence="5" id="KW-0378">Hydrolase</keyword>
<comment type="catalytic activity">
    <reaction evidence="7">
        <text>diphosphate + H2O = 2 phosphate + H(+)</text>
        <dbReference type="Rhea" id="RHEA:24576"/>
        <dbReference type="ChEBI" id="CHEBI:15377"/>
        <dbReference type="ChEBI" id="CHEBI:15378"/>
        <dbReference type="ChEBI" id="CHEBI:33019"/>
        <dbReference type="ChEBI" id="CHEBI:43474"/>
        <dbReference type="EC" id="3.6.1.1"/>
    </reaction>
</comment>
<sequence length="357" mass="39979">MAAALRGAVVRAAPFQQVRKLACPAVGRSVRPAVAVRSVATKAPEVAHYSNEEIGPKETLEYRIAFKQNDKVISCWHEIPLWAGEDELHFICEIPKETSAKMEVATDEPSLPIKQDTKKGKPCSRNQCHDTLTNDSIYCIDAPQDEPSTPIKQDTKKGKLRFYPYNINWNYGLLPQTWEDPSHKNEDLGGVAGDNDPVDVVEIGSAQLKMGGVYRVKPLGVYAMIDDGELDWKVIAINSADPKAAAVNSLEDVEREFPGQLTAILEWFRNCKIPEPMILPRANLDPFNITEFPGQLTAILEWFRDYKIPDGKPANAFGYDNKCMDKAFTLKVIEETHTFYNKLKSGRRANSEELSLI</sequence>
<dbReference type="GO" id="GO:0004427">
    <property type="term" value="F:inorganic diphosphate phosphatase activity"/>
    <property type="evidence" value="ECO:0007669"/>
    <property type="project" value="UniProtKB-EC"/>
</dbReference>
<dbReference type="InterPro" id="IPR008162">
    <property type="entry name" value="Pyrophosphatase"/>
</dbReference>
<evidence type="ECO:0000256" key="4">
    <source>
        <dbReference type="ARBA" id="ARBA00022723"/>
    </source>
</evidence>
<evidence type="ECO:0000256" key="5">
    <source>
        <dbReference type="ARBA" id="ARBA00022801"/>
    </source>
</evidence>
<accession>A0A383VA06</accession>
<dbReference type="AlphaFoldDB" id="A0A383VA06"/>